<protein>
    <submittedName>
        <fullName evidence="2">E4 protein</fullName>
    </submittedName>
</protein>
<accession>H2BQC5</accession>
<reference evidence="2 3" key="1">
    <citation type="submission" date="2011-04" db="EMBL/GenBank/DDBJ databases">
        <title>Nucleotide sequences and genomic organisation of nine novel human gammapapillomavirus.</title>
        <authorList>
            <person name="Sauvage V."/>
            <person name="Cheval J."/>
            <person name="Pariente K."/>
            <person name="Foulongne V."/>
            <person name="Eloit M."/>
        </authorList>
    </citation>
    <scope>NUCLEOTIDE SEQUENCE [LARGE SCALE GENOMIC DNA]</scope>
    <source>
        <strain evidence="2">915 F 06 007 FD2</strain>
    </source>
</reference>
<name>H2BQC5_9PAPI</name>
<dbReference type="Proteomes" id="UP000175109">
    <property type="component" value="Genome"/>
</dbReference>
<proteinExistence type="predicted"/>
<sequence>MIIMDCFIENKMVMYRTIYCLKKTHIDLVKVENGLLMPEMNKYPFLLLALLGGLQLSPHKPQGTNIPHPPTPHLLRKPEEHRNRMRRQHLGLPSGNRSDDDGEEDEKENRQPKDNDFLDSLVSQLLKKWGEAIDQLLDQVTADLKDFKLRLGIPQ</sequence>
<feature type="region of interest" description="Disordered" evidence="1">
    <location>
        <begin position="58"/>
        <end position="117"/>
    </location>
</feature>
<evidence type="ECO:0000313" key="3">
    <source>
        <dbReference type="Proteomes" id="UP000175109"/>
    </source>
</evidence>
<evidence type="ECO:0000256" key="1">
    <source>
        <dbReference type="SAM" id="MobiDB-lite"/>
    </source>
</evidence>
<dbReference type="EMBL" id="JF966376">
    <property type="protein sequence ID" value="AEX31156.1"/>
    <property type="molecule type" value="Genomic_DNA"/>
</dbReference>
<feature type="compositionally biased region" description="Basic and acidic residues" evidence="1">
    <location>
        <begin position="107"/>
        <end position="116"/>
    </location>
</feature>
<organism evidence="2 3">
    <name type="scientific">Human papillomavirus</name>
    <dbReference type="NCBI Taxonomy" id="10566"/>
    <lineage>
        <taxon>Viruses</taxon>
        <taxon>Monodnaviria</taxon>
        <taxon>Shotokuvirae</taxon>
        <taxon>Cossaviricota</taxon>
        <taxon>Papovaviricetes</taxon>
        <taxon>Zurhausenvirales</taxon>
        <taxon>Papillomaviridae</taxon>
    </lineage>
</organism>
<evidence type="ECO:0000313" key="2">
    <source>
        <dbReference type="EMBL" id="AEX31156.1"/>
    </source>
</evidence>
<gene>
    <name evidence="2" type="primary">E4</name>
</gene>